<dbReference type="Proteomes" id="UP000198553">
    <property type="component" value="Unassembled WGS sequence"/>
</dbReference>
<dbReference type="InterPro" id="IPR002645">
    <property type="entry name" value="STAS_dom"/>
</dbReference>
<dbReference type="AlphaFoldDB" id="A0A1H8DH10"/>
<dbReference type="InterPro" id="IPR051932">
    <property type="entry name" value="Bact_StressResp_Reg"/>
</dbReference>
<proteinExistence type="predicted"/>
<protein>
    <submittedName>
        <fullName evidence="2">RsbT co-antagonist protein RsbR</fullName>
    </submittedName>
</protein>
<dbReference type="STRING" id="930146.SAMN05192533_108210"/>
<feature type="domain" description="STAS" evidence="1">
    <location>
        <begin position="137"/>
        <end position="220"/>
    </location>
</feature>
<accession>A0A1H8DH10</accession>
<gene>
    <name evidence="2" type="ORF">SAMN05192533_108210</name>
</gene>
<reference evidence="3" key="1">
    <citation type="submission" date="2016-10" db="EMBL/GenBank/DDBJ databases">
        <authorList>
            <person name="Varghese N."/>
            <person name="Submissions S."/>
        </authorList>
    </citation>
    <scope>NUCLEOTIDE SEQUENCE [LARGE SCALE GENOMIC DNA]</scope>
    <source>
        <strain evidence="3">B48,IBRC-M 10115,DSM 25386,CECT 8001</strain>
    </source>
</reference>
<dbReference type="RefSeq" id="WP_090746202.1">
    <property type="nucleotide sequence ID" value="NZ_FOBW01000008.1"/>
</dbReference>
<dbReference type="Pfam" id="PF01740">
    <property type="entry name" value="STAS"/>
    <property type="match status" value="1"/>
</dbReference>
<dbReference type="InterPro" id="IPR036513">
    <property type="entry name" value="STAS_dom_sf"/>
</dbReference>
<evidence type="ECO:0000259" key="1">
    <source>
        <dbReference type="PROSITE" id="PS50801"/>
    </source>
</evidence>
<dbReference type="PANTHER" id="PTHR33745:SF8">
    <property type="entry name" value="BLUE-LIGHT PHOTORECEPTOR"/>
    <property type="match status" value="1"/>
</dbReference>
<dbReference type="PANTHER" id="PTHR33745">
    <property type="entry name" value="RSBT ANTAGONIST PROTEIN RSBS-RELATED"/>
    <property type="match status" value="1"/>
</dbReference>
<evidence type="ECO:0000313" key="3">
    <source>
        <dbReference type="Proteomes" id="UP000198553"/>
    </source>
</evidence>
<dbReference type="PROSITE" id="PS50801">
    <property type="entry name" value="STAS"/>
    <property type="match status" value="1"/>
</dbReference>
<name>A0A1H8DH10_9BACI</name>
<dbReference type="OrthoDB" id="2624594at2"/>
<dbReference type="EMBL" id="FOBW01000008">
    <property type="protein sequence ID" value="SEN06476.1"/>
    <property type="molecule type" value="Genomic_DNA"/>
</dbReference>
<sequence length="253" mass="28579">MSNIQYLPYPCFVVDEELSILEYSNEALSLFRPVPAFLDLVDSESEDKARKLLSGRNSSPEGEIIMCSINSPQALFTVRINWKDGKGYIICIEKDESLNSLIKMVEIQRQRLADTDFELFEKKEQLQESLKSIRDLSGPFIKLSKKAALIPLFGDLDEQLIQQNAEKFTREASEGDYDFIIFDFNGIGKVEKAGIDEFNRLIGQLKLIGAQSIITGVHPQHATTIHHATNGIQATFINRLINAIKKNVNIDDQ</sequence>
<keyword evidence="3" id="KW-1185">Reference proteome</keyword>
<evidence type="ECO:0000313" key="2">
    <source>
        <dbReference type="EMBL" id="SEN06476.1"/>
    </source>
</evidence>
<dbReference type="CDD" id="cd07041">
    <property type="entry name" value="STAS_RsbR_RsbS_like"/>
    <property type="match status" value="1"/>
</dbReference>
<dbReference type="Gene3D" id="3.30.750.24">
    <property type="entry name" value="STAS domain"/>
    <property type="match status" value="1"/>
</dbReference>
<dbReference type="SUPFAM" id="SSF52091">
    <property type="entry name" value="SpoIIaa-like"/>
    <property type="match status" value="1"/>
</dbReference>
<organism evidence="2 3">
    <name type="scientific">Mesobacillus persicus</name>
    <dbReference type="NCBI Taxonomy" id="930146"/>
    <lineage>
        <taxon>Bacteria</taxon>
        <taxon>Bacillati</taxon>
        <taxon>Bacillota</taxon>
        <taxon>Bacilli</taxon>
        <taxon>Bacillales</taxon>
        <taxon>Bacillaceae</taxon>
        <taxon>Mesobacillus</taxon>
    </lineage>
</organism>